<sequence>MKKAVVSAVLAVFSLTGCQTSGYMSSAVNDGDGVTCAEIYNAFDAYQSDKQSAQALAQLSELVYPGSGSYAQQGMSSADGYYEQAKASANIALAVRGCQPVK</sequence>
<dbReference type="AlphaFoldDB" id="A0A1H2SHB1"/>
<evidence type="ECO:0008006" key="3">
    <source>
        <dbReference type="Google" id="ProtNLM"/>
    </source>
</evidence>
<dbReference type="EMBL" id="FNNE01000002">
    <property type="protein sequence ID" value="SDW30927.1"/>
    <property type="molecule type" value="Genomic_DNA"/>
</dbReference>
<keyword evidence="2" id="KW-1185">Reference proteome</keyword>
<gene>
    <name evidence="1" type="ORF">SAMN04487960_102129</name>
</gene>
<protein>
    <recommendedName>
        <fullName evidence="3">Lipoprotein</fullName>
    </recommendedName>
</protein>
<evidence type="ECO:0000313" key="1">
    <source>
        <dbReference type="EMBL" id="SDW30927.1"/>
    </source>
</evidence>
<dbReference type="Proteomes" id="UP000199675">
    <property type="component" value="Unassembled WGS sequence"/>
</dbReference>
<evidence type="ECO:0000313" key="2">
    <source>
        <dbReference type="Proteomes" id="UP000199675"/>
    </source>
</evidence>
<proteinExistence type="predicted"/>
<accession>A0A1H2SHB1</accession>
<reference evidence="1 2" key="1">
    <citation type="submission" date="2016-10" db="EMBL/GenBank/DDBJ databases">
        <authorList>
            <person name="de Groot N.N."/>
        </authorList>
    </citation>
    <scope>NUCLEOTIDE SEQUENCE [LARGE SCALE GENOMIC DNA]</scope>
    <source>
        <strain evidence="1 2">CGMCC 1.7059</strain>
    </source>
</reference>
<dbReference type="RefSeq" id="WP_245725896.1">
    <property type="nucleotide sequence ID" value="NZ_FNNE01000002.1"/>
</dbReference>
<dbReference type="PROSITE" id="PS51257">
    <property type="entry name" value="PROKAR_LIPOPROTEIN"/>
    <property type="match status" value="1"/>
</dbReference>
<organism evidence="1 2">
    <name type="scientific">Marinobacter mobilis</name>
    <dbReference type="NCBI Taxonomy" id="488533"/>
    <lineage>
        <taxon>Bacteria</taxon>
        <taxon>Pseudomonadati</taxon>
        <taxon>Pseudomonadota</taxon>
        <taxon>Gammaproteobacteria</taxon>
        <taxon>Pseudomonadales</taxon>
        <taxon>Marinobacteraceae</taxon>
        <taxon>Marinobacter</taxon>
    </lineage>
</organism>
<name>A0A1H2SHB1_9GAMM</name>